<keyword evidence="2" id="KW-0472">Membrane</keyword>
<feature type="transmembrane region" description="Helical" evidence="2">
    <location>
        <begin position="26"/>
        <end position="46"/>
    </location>
</feature>
<evidence type="ECO:0000256" key="1">
    <source>
        <dbReference type="SAM" id="MobiDB-lite"/>
    </source>
</evidence>
<sequence length="58" mass="6629">MLSMESARRSNAGDKEWGDGKFREPASVIALFLPVFSSCALVWYHIFHHKLRNEYDGG</sequence>
<evidence type="ECO:0000313" key="4">
    <source>
        <dbReference type="Proteomes" id="UP000276215"/>
    </source>
</evidence>
<reference evidence="3 4" key="1">
    <citation type="journal article" date="2018" name="Nat. Ecol. Evol.">
        <title>Pezizomycetes genomes reveal the molecular basis of ectomycorrhizal truffle lifestyle.</title>
        <authorList>
            <person name="Murat C."/>
            <person name="Payen T."/>
            <person name="Noel B."/>
            <person name="Kuo A."/>
            <person name="Morin E."/>
            <person name="Chen J."/>
            <person name="Kohler A."/>
            <person name="Krizsan K."/>
            <person name="Balestrini R."/>
            <person name="Da Silva C."/>
            <person name="Montanini B."/>
            <person name="Hainaut M."/>
            <person name="Levati E."/>
            <person name="Barry K.W."/>
            <person name="Belfiori B."/>
            <person name="Cichocki N."/>
            <person name="Clum A."/>
            <person name="Dockter R.B."/>
            <person name="Fauchery L."/>
            <person name="Guy J."/>
            <person name="Iotti M."/>
            <person name="Le Tacon F."/>
            <person name="Lindquist E.A."/>
            <person name="Lipzen A."/>
            <person name="Malagnac F."/>
            <person name="Mello A."/>
            <person name="Molinier V."/>
            <person name="Miyauchi S."/>
            <person name="Poulain J."/>
            <person name="Riccioni C."/>
            <person name="Rubini A."/>
            <person name="Sitrit Y."/>
            <person name="Splivallo R."/>
            <person name="Traeger S."/>
            <person name="Wang M."/>
            <person name="Zifcakova L."/>
            <person name="Wipf D."/>
            <person name="Zambonelli A."/>
            <person name="Paolocci F."/>
            <person name="Nowrousian M."/>
            <person name="Ottonello S."/>
            <person name="Baldrian P."/>
            <person name="Spatafora J.W."/>
            <person name="Henrissat B."/>
            <person name="Nagy L.G."/>
            <person name="Aury J.M."/>
            <person name="Wincker P."/>
            <person name="Grigoriev I.V."/>
            <person name="Bonfante P."/>
            <person name="Martin F.M."/>
        </authorList>
    </citation>
    <scope>NUCLEOTIDE SEQUENCE [LARGE SCALE GENOMIC DNA]</scope>
    <source>
        <strain evidence="3 4">120613-1</strain>
    </source>
</reference>
<evidence type="ECO:0000313" key="3">
    <source>
        <dbReference type="EMBL" id="RPA94788.1"/>
    </source>
</evidence>
<accession>A0A3N4JCT4</accession>
<protein>
    <submittedName>
        <fullName evidence="3">Uncharacterized protein</fullName>
    </submittedName>
</protein>
<keyword evidence="2" id="KW-1133">Transmembrane helix</keyword>
<dbReference type="EMBL" id="ML120433">
    <property type="protein sequence ID" value="RPA94788.1"/>
    <property type="molecule type" value="Genomic_DNA"/>
</dbReference>
<keyword evidence="4" id="KW-1185">Reference proteome</keyword>
<organism evidence="3 4">
    <name type="scientific">Choiromyces venosus 120613-1</name>
    <dbReference type="NCBI Taxonomy" id="1336337"/>
    <lineage>
        <taxon>Eukaryota</taxon>
        <taxon>Fungi</taxon>
        <taxon>Dikarya</taxon>
        <taxon>Ascomycota</taxon>
        <taxon>Pezizomycotina</taxon>
        <taxon>Pezizomycetes</taxon>
        <taxon>Pezizales</taxon>
        <taxon>Tuberaceae</taxon>
        <taxon>Choiromyces</taxon>
    </lineage>
</organism>
<dbReference type="AlphaFoldDB" id="A0A3N4JCT4"/>
<dbReference type="Proteomes" id="UP000276215">
    <property type="component" value="Unassembled WGS sequence"/>
</dbReference>
<proteinExistence type="predicted"/>
<evidence type="ECO:0000256" key="2">
    <source>
        <dbReference type="SAM" id="Phobius"/>
    </source>
</evidence>
<name>A0A3N4JCT4_9PEZI</name>
<feature type="region of interest" description="Disordered" evidence="1">
    <location>
        <begin position="1"/>
        <end position="20"/>
    </location>
</feature>
<keyword evidence="2" id="KW-0812">Transmembrane</keyword>
<gene>
    <name evidence="3" type="ORF">L873DRAFT_1813822</name>
</gene>